<protein>
    <submittedName>
        <fullName evidence="3">DinB family protein</fullName>
    </submittedName>
</protein>
<keyword evidence="1" id="KW-0812">Transmembrane</keyword>
<gene>
    <name evidence="3" type="ORF">CLV55_11352</name>
</gene>
<evidence type="ECO:0000313" key="4">
    <source>
        <dbReference type="Proteomes" id="UP000248840"/>
    </source>
</evidence>
<reference evidence="3 4" key="1">
    <citation type="submission" date="2018-06" db="EMBL/GenBank/DDBJ databases">
        <title>Genomic Encyclopedia of Archaeal and Bacterial Type Strains, Phase II (KMG-II): from individual species to whole genera.</title>
        <authorList>
            <person name="Goeker M."/>
        </authorList>
    </citation>
    <scope>NUCLEOTIDE SEQUENCE [LARGE SCALE GENOMIC DNA]</scope>
    <source>
        <strain evidence="3 4">DSM 25663</strain>
    </source>
</reference>
<sequence length="219" mass="26008">MCERADSSRLREEMVQYFKLTRSAIKYLALVFFSFPILAIFLILINTMKPSQVQPNEYATYYENYIKQVSEEYNLVEELEISLHRFIKFVQDIPMDKFDYRYAKGKWTIKDIIQHIIDAERVFAYRALRFARNDTTELPGFEENDYVEEAYGNKRSIMELLTELSAVRHATIVLFKSFHEKQLLRKGIASNNPMSVRALGFVIIGHQNHHQKIFEERYL</sequence>
<feature type="domain" description="DinB-like" evidence="2">
    <location>
        <begin position="79"/>
        <end position="212"/>
    </location>
</feature>
<dbReference type="SUPFAM" id="SSF109854">
    <property type="entry name" value="DinB/YfiT-like putative metalloenzymes"/>
    <property type="match status" value="1"/>
</dbReference>
<proteinExistence type="predicted"/>
<dbReference type="Proteomes" id="UP000248840">
    <property type="component" value="Unassembled WGS sequence"/>
</dbReference>
<keyword evidence="1" id="KW-0472">Membrane</keyword>
<keyword evidence="1" id="KW-1133">Transmembrane helix</keyword>
<evidence type="ECO:0000256" key="1">
    <source>
        <dbReference type="SAM" id="Phobius"/>
    </source>
</evidence>
<dbReference type="InterPro" id="IPR024775">
    <property type="entry name" value="DinB-like"/>
</dbReference>
<dbReference type="Gene3D" id="1.20.120.450">
    <property type="entry name" value="dinb family like domain"/>
    <property type="match status" value="1"/>
</dbReference>
<keyword evidence="4" id="KW-1185">Reference proteome</keyword>
<name>A0A328YA72_9FLAO</name>
<dbReference type="InterPro" id="IPR034660">
    <property type="entry name" value="DinB/YfiT-like"/>
</dbReference>
<accession>A0A328YA72</accession>
<dbReference type="AlphaFoldDB" id="A0A328YA72"/>
<evidence type="ECO:0000313" key="3">
    <source>
        <dbReference type="EMBL" id="RAR70063.1"/>
    </source>
</evidence>
<feature type="transmembrane region" description="Helical" evidence="1">
    <location>
        <begin position="24"/>
        <end position="45"/>
    </location>
</feature>
<comment type="caution">
    <text evidence="3">The sequence shown here is derived from an EMBL/GenBank/DDBJ whole genome shotgun (WGS) entry which is preliminary data.</text>
</comment>
<dbReference type="EMBL" id="QLSZ01000013">
    <property type="protein sequence ID" value="RAR70063.1"/>
    <property type="molecule type" value="Genomic_DNA"/>
</dbReference>
<organism evidence="3 4">
    <name type="scientific">Flavobacterium aciduliphilum</name>
    <dbReference type="NCBI Taxonomy" id="1101402"/>
    <lineage>
        <taxon>Bacteria</taxon>
        <taxon>Pseudomonadati</taxon>
        <taxon>Bacteroidota</taxon>
        <taxon>Flavobacteriia</taxon>
        <taxon>Flavobacteriales</taxon>
        <taxon>Flavobacteriaceae</taxon>
        <taxon>Flavobacterium</taxon>
    </lineage>
</organism>
<evidence type="ECO:0000259" key="2">
    <source>
        <dbReference type="Pfam" id="PF12867"/>
    </source>
</evidence>
<dbReference type="Pfam" id="PF12867">
    <property type="entry name" value="DinB_2"/>
    <property type="match status" value="1"/>
</dbReference>